<dbReference type="RefSeq" id="WP_014680524.1">
    <property type="nucleotide sequence ID" value="NC_017770.1"/>
</dbReference>
<gene>
    <name evidence="3" type="ordered locus">Solca_2255</name>
</gene>
<dbReference type="Gene3D" id="3.40.630.30">
    <property type="match status" value="1"/>
</dbReference>
<proteinExistence type="predicted"/>
<evidence type="ECO:0000256" key="1">
    <source>
        <dbReference type="ARBA" id="ARBA00022679"/>
    </source>
</evidence>
<dbReference type="GO" id="GO:0008080">
    <property type="term" value="F:N-acetyltransferase activity"/>
    <property type="evidence" value="ECO:0007669"/>
    <property type="project" value="InterPro"/>
</dbReference>
<dbReference type="Proteomes" id="UP000007590">
    <property type="component" value="Chromosome"/>
</dbReference>
<accession>H8KUD2</accession>
<dbReference type="AlphaFoldDB" id="H8KUD2"/>
<evidence type="ECO:0000313" key="4">
    <source>
        <dbReference type="Proteomes" id="UP000007590"/>
    </source>
</evidence>
<dbReference type="InterPro" id="IPR050769">
    <property type="entry name" value="NAT_camello-type"/>
</dbReference>
<feature type="domain" description="N-acetyltransferase" evidence="2">
    <location>
        <begin position="1"/>
        <end position="147"/>
    </location>
</feature>
<protein>
    <submittedName>
        <fullName evidence="3">Acetyltransferase, N-acetylglutamate synthase</fullName>
    </submittedName>
</protein>
<evidence type="ECO:0000259" key="2">
    <source>
        <dbReference type="PROSITE" id="PS51186"/>
    </source>
</evidence>
<dbReference type="eggNOG" id="COG0456">
    <property type="taxonomic scope" value="Bacteria"/>
</dbReference>
<dbReference type="Pfam" id="PF00583">
    <property type="entry name" value="Acetyltransf_1"/>
    <property type="match status" value="1"/>
</dbReference>
<dbReference type="InterPro" id="IPR000182">
    <property type="entry name" value="GNAT_dom"/>
</dbReference>
<reference evidence="3" key="1">
    <citation type="submission" date="2012-02" db="EMBL/GenBank/DDBJ databases">
        <title>The complete genome of Solitalea canadensis DSM 3403.</title>
        <authorList>
            <consortium name="US DOE Joint Genome Institute (JGI-PGF)"/>
            <person name="Lucas S."/>
            <person name="Copeland A."/>
            <person name="Lapidus A."/>
            <person name="Glavina del Rio T."/>
            <person name="Dalin E."/>
            <person name="Tice H."/>
            <person name="Bruce D."/>
            <person name="Goodwin L."/>
            <person name="Pitluck S."/>
            <person name="Peters L."/>
            <person name="Ovchinnikova G."/>
            <person name="Lu M."/>
            <person name="Kyrpides N."/>
            <person name="Mavromatis K."/>
            <person name="Ivanova N."/>
            <person name="Brettin T."/>
            <person name="Detter J.C."/>
            <person name="Han C."/>
            <person name="Larimer F."/>
            <person name="Land M."/>
            <person name="Hauser L."/>
            <person name="Markowitz V."/>
            <person name="Cheng J.-F."/>
            <person name="Hugenholtz P."/>
            <person name="Woyke T."/>
            <person name="Wu D."/>
            <person name="Spring S."/>
            <person name="Schroeder M."/>
            <person name="Kopitz M."/>
            <person name="Brambilla E."/>
            <person name="Klenk H.-P."/>
            <person name="Eisen J.A."/>
        </authorList>
    </citation>
    <scope>NUCLEOTIDE SEQUENCE</scope>
    <source>
        <strain evidence="3">DSM 3403</strain>
    </source>
</reference>
<dbReference type="PROSITE" id="PS51186">
    <property type="entry name" value="GNAT"/>
    <property type="match status" value="1"/>
</dbReference>
<dbReference type="KEGG" id="scn:Solca_2255"/>
<dbReference type="InterPro" id="IPR016181">
    <property type="entry name" value="Acyl_CoA_acyltransferase"/>
</dbReference>
<name>H8KUD2_SOLCM</name>
<dbReference type="PANTHER" id="PTHR13947:SF37">
    <property type="entry name" value="LD18367P"/>
    <property type="match status" value="1"/>
</dbReference>
<dbReference type="PANTHER" id="PTHR13947">
    <property type="entry name" value="GNAT FAMILY N-ACETYLTRANSFERASE"/>
    <property type="match status" value="1"/>
</dbReference>
<organism evidence="3 4">
    <name type="scientific">Solitalea canadensis (strain ATCC 29591 / DSM 3403 / JCM 21819 / LMG 8368 / NBRC 15130 / NCIMB 12057 / USAM 9D)</name>
    <name type="common">Flexibacter canadensis</name>
    <dbReference type="NCBI Taxonomy" id="929556"/>
    <lineage>
        <taxon>Bacteria</taxon>
        <taxon>Pseudomonadati</taxon>
        <taxon>Bacteroidota</taxon>
        <taxon>Sphingobacteriia</taxon>
        <taxon>Sphingobacteriales</taxon>
        <taxon>Sphingobacteriaceae</taxon>
        <taxon>Solitalea</taxon>
    </lineage>
</organism>
<dbReference type="EMBL" id="CP003349">
    <property type="protein sequence ID" value="AFD07297.1"/>
    <property type="molecule type" value="Genomic_DNA"/>
</dbReference>
<keyword evidence="4" id="KW-1185">Reference proteome</keyword>
<sequence length="147" mass="16434">MLIRTDSQHPDFIYLVSLLDGDLAIRDGEDHAFYDQFNKIDSIKHAVVAYLDEIPVGCGAIKQYEDGVAELKRMYVKDDCRRKGIASAVLAELEKWAKELNYSSLILETGKAQPEAIALYQGKAFSIIPNYGQYAGVDNSVCMKKPI</sequence>
<dbReference type="CDD" id="cd04301">
    <property type="entry name" value="NAT_SF"/>
    <property type="match status" value="1"/>
</dbReference>
<evidence type="ECO:0000313" key="3">
    <source>
        <dbReference type="EMBL" id="AFD07297.1"/>
    </source>
</evidence>
<dbReference type="HOGENOM" id="CLU_013985_11_8_10"/>
<keyword evidence="1 3" id="KW-0808">Transferase</keyword>
<dbReference type="SUPFAM" id="SSF55729">
    <property type="entry name" value="Acyl-CoA N-acyltransferases (Nat)"/>
    <property type="match status" value="1"/>
</dbReference>